<sequence>MKRTAIWFILAAVLLSACGEASSTSGATHEGMQTGQGPAPAGSGEHAGHGGASKNEPAAAVSARWTFAPEKPQPGQEVKIAVRLTDAAGKPIDKFDINHEKKMHLIAVNKELTYFDHLHPEWKGNGTFEVTTKLPEGGEYKLIADFIPAGFGAMTRTQWMTVQGPVSRTAAIVPDSSLSKSVDGKEITLTTGNLAPGKEAALTFRFTDKAGKPITDLQPYLGAVGHVVILSADTEQYLHVHPMDEKATGPDAWFMTAFPKSGVYKIWGQFQQNGHVFVVPYTIQVP</sequence>
<comment type="caution">
    <text evidence="3">The sequence shown here is derived from an EMBL/GenBank/DDBJ whole genome shotgun (WGS) entry which is preliminary data.</text>
</comment>
<evidence type="ECO:0000256" key="2">
    <source>
        <dbReference type="SAM" id="SignalP"/>
    </source>
</evidence>
<keyword evidence="4" id="KW-1185">Reference proteome</keyword>
<protein>
    <recommendedName>
        <fullName evidence="5">YtkA-like domain-containing protein</fullName>
    </recommendedName>
</protein>
<keyword evidence="2" id="KW-0732">Signal</keyword>
<evidence type="ECO:0008006" key="5">
    <source>
        <dbReference type="Google" id="ProtNLM"/>
    </source>
</evidence>
<dbReference type="Proteomes" id="UP001527882">
    <property type="component" value="Unassembled WGS sequence"/>
</dbReference>
<evidence type="ECO:0000313" key="4">
    <source>
        <dbReference type="Proteomes" id="UP001527882"/>
    </source>
</evidence>
<feature type="compositionally biased region" description="Polar residues" evidence="1">
    <location>
        <begin position="23"/>
        <end position="36"/>
    </location>
</feature>
<dbReference type="RefSeq" id="WP_269881485.1">
    <property type="nucleotide sequence ID" value="NZ_JAQAGZ010000006.1"/>
</dbReference>
<dbReference type="PROSITE" id="PS51257">
    <property type="entry name" value="PROKAR_LIPOPROTEIN"/>
    <property type="match status" value="1"/>
</dbReference>
<feature type="chain" id="PRO_5045682270" description="YtkA-like domain-containing protein" evidence="2">
    <location>
        <begin position="24"/>
        <end position="286"/>
    </location>
</feature>
<name>A0ABT4Q822_9BACL</name>
<dbReference type="EMBL" id="JAQAGZ010000006">
    <property type="protein sequence ID" value="MCZ8513026.1"/>
    <property type="molecule type" value="Genomic_DNA"/>
</dbReference>
<proteinExistence type="predicted"/>
<feature type="signal peptide" evidence="2">
    <location>
        <begin position="1"/>
        <end position="23"/>
    </location>
</feature>
<organism evidence="3 4">
    <name type="scientific">Paenibacillus gyeongsangnamensis</name>
    <dbReference type="NCBI Taxonomy" id="3388067"/>
    <lineage>
        <taxon>Bacteria</taxon>
        <taxon>Bacillati</taxon>
        <taxon>Bacillota</taxon>
        <taxon>Bacilli</taxon>
        <taxon>Bacillales</taxon>
        <taxon>Paenibacillaceae</taxon>
        <taxon>Paenibacillus</taxon>
    </lineage>
</organism>
<reference evidence="3 4" key="1">
    <citation type="submission" date="2022-12" db="EMBL/GenBank/DDBJ databases">
        <title>Draft genome sequence of Paenibacillus sp. dW9.</title>
        <authorList>
            <person name="Choi E.-W."/>
            <person name="Kim D.-U."/>
        </authorList>
    </citation>
    <scope>NUCLEOTIDE SEQUENCE [LARGE SCALE GENOMIC DNA]</scope>
    <source>
        <strain evidence="4">dW9</strain>
    </source>
</reference>
<evidence type="ECO:0000313" key="3">
    <source>
        <dbReference type="EMBL" id="MCZ8513026.1"/>
    </source>
</evidence>
<gene>
    <name evidence="3" type="ORF">O9H85_11450</name>
</gene>
<feature type="region of interest" description="Disordered" evidence="1">
    <location>
        <begin position="23"/>
        <end position="60"/>
    </location>
</feature>
<accession>A0ABT4Q822</accession>
<evidence type="ECO:0000256" key="1">
    <source>
        <dbReference type="SAM" id="MobiDB-lite"/>
    </source>
</evidence>